<proteinExistence type="predicted"/>
<sequence length="214" mass="21826">MACDGNFEPVDDGCVCPPDHYLNATDNCLPCTGFDPQCSKCDLPNNCTACNGGMMPDGTGGCSCPPKYFWDDLHSSPPECVSCSMFADQLCDECDVHGCTSCLNNLVLDSAGFCGCPDSGTYFDDFNGACVNCTMYEAHCASCDEFGCLDCGAGGMIPDGVLGCACPAGTYLKPATDTCSPCTDFGPACTVCGADGGCTACSGGLTPDGQGGCK</sequence>
<dbReference type="InParanoid" id="A0A2V0PIN8"/>
<dbReference type="EMBL" id="BDRX01000108">
    <property type="protein sequence ID" value="GBF97813.1"/>
    <property type="molecule type" value="Genomic_DNA"/>
</dbReference>
<dbReference type="Proteomes" id="UP000247498">
    <property type="component" value="Unassembled WGS sequence"/>
</dbReference>
<dbReference type="SUPFAM" id="SSF57184">
    <property type="entry name" value="Growth factor receptor domain"/>
    <property type="match status" value="1"/>
</dbReference>
<protein>
    <submittedName>
        <fullName evidence="1">Uncharacterized protein</fullName>
    </submittedName>
</protein>
<reference evidence="1 2" key="1">
    <citation type="journal article" date="2018" name="Sci. Rep.">
        <title>Raphidocelis subcapitata (=Pseudokirchneriella subcapitata) provides an insight into genome evolution and environmental adaptations in the Sphaeropleales.</title>
        <authorList>
            <person name="Suzuki S."/>
            <person name="Yamaguchi H."/>
            <person name="Nakajima N."/>
            <person name="Kawachi M."/>
        </authorList>
    </citation>
    <scope>NUCLEOTIDE SEQUENCE [LARGE SCALE GENOMIC DNA]</scope>
    <source>
        <strain evidence="1 2">NIES-35</strain>
    </source>
</reference>
<dbReference type="InterPro" id="IPR009030">
    <property type="entry name" value="Growth_fac_rcpt_cys_sf"/>
</dbReference>
<dbReference type="AlphaFoldDB" id="A0A2V0PIN8"/>
<organism evidence="1 2">
    <name type="scientific">Raphidocelis subcapitata</name>
    <dbReference type="NCBI Taxonomy" id="307507"/>
    <lineage>
        <taxon>Eukaryota</taxon>
        <taxon>Viridiplantae</taxon>
        <taxon>Chlorophyta</taxon>
        <taxon>core chlorophytes</taxon>
        <taxon>Chlorophyceae</taxon>
        <taxon>CS clade</taxon>
        <taxon>Sphaeropleales</taxon>
        <taxon>Selenastraceae</taxon>
        <taxon>Raphidocelis</taxon>
    </lineage>
</organism>
<gene>
    <name evidence="1" type="ORF">Rsub_11339</name>
</gene>
<evidence type="ECO:0000313" key="1">
    <source>
        <dbReference type="EMBL" id="GBF97813.1"/>
    </source>
</evidence>
<dbReference type="Gene3D" id="2.10.220.10">
    <property type="entry name" value="Hormone Receptor, Insulin-like Growth Factor Receptor 1, Chain A, domain 2"/>
    <property type="match status" value="1"/>
</dbReference>
<dbReference type="OrthoDB" id="300641at2759"/>
<evidence type="ECO:0000313" key="2">
    <source>
        <dbReference type="Proteomes" id="UP000247498"/>
    </source>
</evidence>
<name>A0A2V0PIN8_9CHLO</name>
<comment type="caution">
    <text evidence="1">The sequence shown here is derived from an EMBL/GenBank/DDBJ whole genome shotgun (WGS) entry which is preliminary data.</text>
</comment>
<accession>A0A2V0PIN8</accession>
<keyword evidence="2" id="KW-1185">Reference proteome</keyword>